<dbReference type="Proteomes" id="UP000502035">
    <property type="component" value="Chromosome"/>
</dbReference>
<gene>
    <name evidence="3" type="ORF">G7071_16535</name>
</gene>
<dbReference type="Gene3D" id="3.40.50.720">
    <property type="entry name" value="NAD(P)-binding Rossmann-like Domain"/>
    <property type="match status" value="1"/>
</dbReference>
<dbReference type="PANTHER" id="PTHR40690:SF1">
    <property type="entry name" value="DUF1611 DOMAIN-CONTAINING PROTEIN"/>
    <property type="match status" value="1"/>
</dbReference>
<dbReference type="InterPro" id="IPR035086">
    <property type="entry name" value="DgcN-like_C"/>
</dbReference>
<evidence type="ECO:0000259" key="2">
    <source>
        <dbReference type="Pfam" id="PF17396"/>
    </source>
</evidence>
<organism evidence="3 4">
    <name type="scientific">Nocardioides piscis</name>
    <dbReference type="NCBI Taxonomy" id="2714938"/>
    <lineage>
        <taxon>Bacteria</taxon>
        <taxon>Bacillati</taxon>
        <taxon>Actinomycetota</taxon>
        <taxon>Actinomycetes</taxon>
        <taxon>Propionibacteriales</taxon>
        <taxon>Nocardioidaceae</taxon>
        <taxon>Nocardioides</taxon>
    </lineage>
</organism>
<dbReference type="KEGG" id="npi:G7071_16535"/>
<dbReference type="PANTHER" id="PTHR40690">
    <property type="entry name" value="GLL3100 PROTEIN"/>
    <property type="match status" value="1"/>
</dbReference>
<proteinExistence type="predicted"/>
<sequence length="331" mass="35249">MIYTGGTLEDPDMAKTAHAIARFLPDQVHSVWDSKSAGALLSDIVPGSMCRAPVVSALDQGLDEFDLVIGFAPIGGDLTESQRADLAAAMRPGIRLVNGLHEPLDLPGTLNLRHLHATSRPIAQGMEFDSFRVLTVGTSHAMGKMTATVAVHEEMSRRSVDVAWVATGQTGMILAGEGRVLDSIPVDFVPGHIEQMLSEVDREGRIVLVEGQGSIFHPSYSGLTASLFHTVAPQAFVLCARIGQDHHLGFRQRIPSVQQALEGYAALGAALGVKSSCVAVSLDSSRSTPERYYEEKARLSQATGLVVVDPVYEGSAELIADAILARMGEGV</sequence>
<dbReference type="EMBL" id="CP049866">
    <property type="protein sequence ID" value="QIK76794.1"/>
    <property type="molecule type" value="Genomic_DNA"/>
</dbReference>
<dbReference type="InterPro" id="IPR011669">
    <property type="entry name" value="DgcN-like"/>
</dbReference>
<reference evidence="3 4" key="1">
    <citation type="submission" date="2020-03" db="EMBL/GenBank/DDBJ databases">
        <title>Nocardioides sp. nov., isolated from fish.</title>
        <authorList>
            <person name="Hyun D.-W."/>
            <person name="Bae J.-W."/>
        </authorList>
    </citation>
    <scope>NUCLEOTIDE SEQUENCE [LARGE SCALE GENOMIC DNA]</scope>
    <source>
        <strain evidence="3 4">HDW12A</strain>
    </source>
</reference>
<accession>A0A6G7YJ73</accession>
<dbReference type="SUPFAM" id="SSF52540">
    <property type="entry name" value="P-loop containing nucleoside triphosphate hydrolases"/>
    <property type="match status" value="1"/>
</dbReference>
<dbReference type="AlphaFoldDB" id="A0A6G7YJ73"/>
<dbReference type="InterPro" id="IPR027417">
    <property type="entry name" value="P-loop_NTPase"/>
</dbReference>
<feature type="domain" description="D-glutamate N-acetyltransferase-like N-terminal" evidence="2">
    <location>
        <begin position="36"/>
        <end position="105"/>
    </location>
</feature>
<evidence type="ECO:0000259" key="1">
    <source>
        <dbReference type="Pfam" id="PF07755"/>
    </source>
</evidence>
<dbReference type="InterPro" id="IPR035402">
    <property type="entry name" value="DgcN-like_N"/>
</dbReference>
<dbReference type="RefSeq" id="WP_166320478.1">
    <property type="nucleotide sequence ID" value="NZ_CP049866.1"/>
</dbReference>
<evidence type="ECO:0000313" key="4">
    <source>
        <dbReference type="Proteomes" id="UP000502035"/>
    </source>
</evidence>
<evidence type="ECO:0000313" key="3">
    <source>
        <dbReference type="EMBL" id="QIK76794.1"/>
    </source>
</evidence>
<feature type="domain" description="D-glutamate N-acetyltransferase-like C-terminal" evidence="1">
    <location>
        <begin position="127"/>
        <end position="318"/>
    </location>
</feature>
<dbReference type="PIRSF" id="PIRSF026760">
    <property type="entry name" value="UCP026760"/>
    <property type="match status" value="1"/>
</dbReference>
<dbReference type="Pfam" id="PF17396">
    <property type="entry name" value="DUF1611_N"/>
    <property type="match status" value="1"/>
</dbReference>
<name>A0A6G7YJ73_9ACTN</name>
<protein>
    <submittedName>
        <fullName evidence="3">DUF1611 domain-containing protein</fullName>
    </submittedName>
</protein>
<keyword evidence="4" id="KW-1185">Reference proteome</keyword>
<dbReference type="Pfam" id="PF07755">
    <property type="entry name" value="DUF1611"/>
    <property type="match status" value="1"/>
</dbReference>
<dbReference type="Gene3D" id="3.40.50.300">
    <property type="entry name" value="P-loop containing nucleotide triphosphate hydrolases"/>
    <property type="match status" value="1"/>
</dbReference>